<gene>
    <name evidence="8" type="ORF">H9659_02995</name>
</gene>
<evidence type="ECO:0000256" key="3">
    <source>
        <dbReference type="PIRNR" id="PIRNR036492"/>
    </source>
</evidence>
<evidence type="ECO:0000313" key="9">
    <source>
        <dbReference type="Proteomes" id="UP000659496"/>
    </source>
</evidence>
<accession>A0ABR8PGK9</accession>
<keyword evidence="2 3" id="KW-0560">Oxidoreductase</keyword>
<comment type="similarity">
    <text evidence="1 3 5">Belongs to the aldehyde dehydrogenase family.</text>
</comment>
<dbReference type="Proteomes" id="UP000659496">
    <property type="component" value="Unassembled WGS sequence"/>
</dbReference>
<dbReference type="InterPro" id="IPR012394">
    <property type="entry name" value="Aldehyde_DH_NAD(P)"/>
</dbReference>
<sequence>MNFTPKDVEAMIERQHDFYFSGATRSVEFRKEMLNRLKEAIQNHEQEIEEALYRDLRKNPFESYVTEIGFVLSSIGHMLKHLDEWMEPVIAKTPLYLQPGKSYVIREPYGSVLVIGPFNYPFQLVMEPIVGAIAAGNCIVAKPSEAAPNTAAVVRRILEEQFPPDYVRVVEGAKEETSALIHAPFDSIFFTGSVAVGKIVMKAASERLTPVTLELGGKSPAIVDQTANLKIAAERIVWGKFSNAGQTCVAPDYVVAHRTIQEPLLKEIKKAIRRFYGKDPSTSKDYGRIINEKQFDRLQAILEKEQRAVTAGGNTNKADLYIEPTVLDGIRFDSPSMEDELFGPILPILEYENLGALLHQIRKMPKPLAGYMFTENEEAAGYFTEQLPFGGGCINDTISHVGNIHLPFGGVGSSGLGNYHGKASFDVFSHEKAMMNRSTAIPMRAAFPPYGNKLKFIKPLIR</sequence>
<dbReference type="InterPro" id="IPR029510">
    <property type="entry name" value="Ald_DH_CS_GLU"/>
</dbReference>
<dbReference type="InterPro" id="IPR016161">
    <property type="entry name" value="Ald_DH/histidinol_DH"/>
</dbReference>
<evidence type="ECO:0000256" key="4">
    <source>
        <dbReference type="PROSITE-ProRule" id="PRU10007"/>
    </source>
</evidence>
<keyword evidence="6" id="KW-0175">Coiled coil</keyword>
<evidence type="ECO:0000256" key="6">
    <source>
        <dbReference type="SAM" id="Coils"/>
    </source>
</evidence>
<evidence type="ECO:0000259" key="7">
    <source>
        <dbReference type="Pfam" id="PF00171"/>
    </source>
</evidence>
<dbReference type="SUPFAM" id="SSF53720">
    <property type="entry name" value="ALDH-like"/>
    <property type="match status" value="1"/>
</dbReference>
<dbReference type="InterPro" id="IPR016160">
    <property type="entry name" value="Ald_DH_CS_CYS"/>
</dbReference>
<evidence type="ECO:0000256" key="5">
    <source>
        <dbReference type="RuleBase" id="RU003345"/>
    </source>
</evidence>
<dbReference type="RefSeq" id="WP_191688452.1">
    <property type="nucleotide sequence ID" value="NZ_JACSQY010000001.1"/>
</dbReference>
<feature type="active site" evidence="4">
    <location>
        <position position="214"/>
    </location>
</feature>
<evidence type="ECO:0000313" key="8">
    <source>
        <dbReference type="EMBL" id="MBD7907305.1"/>
    </source>
</evidence>
<comment type="caution">
    <text evidence="8">The sequence shown here is derived from an EMBL/GenBank/DDBJ whole genome shotgun (WGS) entry which is preliminary data.</text>
</comment>
<dbReference type="InterPro" id="IPR015590">
    <property type="entry name" value="Aldehyde_DH_dom"/>
</dbReference>
<dbReference type="Gene3D" id="3.40.605.10">
    <property type="entry name" value="Aldehyde Dehydrogenase, Chain A, domain 1"/>
    <property type="match status" value="1"/>
</dbReference>
<name>A0ABR8PGK9_9BACL</name>
<dbReference type="CDD" id="cd07136">
    <property type="entry name" value="ALDH_YwdH-P39616"/>
    <property type="match status" value="1"/>
</dbReference>
<dbReference type="InterPro" id="IPR016163">
    <property type="entry name" value="Ald_DH_C"/>
</dbReference>
<evidence type="ECO:0000256" key="1">
    <source>
        <dbReference type="ARBA" id="ARBA00009986"/>
    </source>
</evidence>
<feature type="domain" description="Aldehyde dehydrogenase" evidence="7">
    <location>
        <begin position="4"/>
        <end position="432"/>
    </location>
</feature>
<organism evidence="8 9">
    <name type="scientific">Sporosarcina gallistercoris</name>
    <dbReference type="NCBI Taxonomy" id="2762245"/>
    <lineage>
        <taxon>Bacteria</taxon>
        <taxon>Bacillati</taxon>
        <taxon>Bacillota</taxon>
        <taxon>Bacilli</taxon>
        <taxon>Bacillales</taxon>
        <taxon>Caryophanaceae</taxon>
        <taxon>Sporosarcina</taxon>
    </lineage>
</organism>
<dbReference type="PANTHER" id="PTHR43570">
    <property type="entry name" value="ALDEHYDE DEHYDROGENASE"/>
    <property type="match status" value="1"/>
</dbReference>
<feature type="coiled-coil region" evidence="6">
    <location>
        <begin position="27"/>
        <end position="54"/>
    </location>
</feature>
<evidence type="ECO:0000256" key="2">
    <source>
        <dbReference type="ARBA" id="ARBA00023002"/>
    </source>
</evidence>
<dbReference type="PIRSF" id="PIRSF036492">
    <property type="entry name" value="ALDH"/>
    <property type="match status" value="1"/>
</dbReference>
<reference evidence="8 9" key="1">
    <citation type="submission" date="2020-08" db="EMBL/GenBank/DDBJ databases">
        <title>A Genomic Blueprint of the Chicken Gut Microbiome.</title>
        <authorList>
            <person name="Gilroy R."/>
            <person name="Ravi A."/>
            <person name="Getino M."/>
            <person name="Pursley I."/>
            <person name="Horton D.L."/>
            <person name="Alikhan N.-F."/>
            <person name="Baker D."/>
            <person name="Gharbi K."/>
            <person name="Hall N."/>
            <person name="Watson M."/>
            <person name="Adriaenssens E.M."/>
            <person name="Foster-Nyarko E."/>
            <person name="Jarju S."/>
            <person name="Secka A."/>
            <person name="Antonio M."/>
            <person name="Oren A."/>
            <person name="Chaudhuri R."/>
            <person name="La Ragione R.M."/>
            <person name="Hildebrand F."/>
            <person name="Pallen M.J."/>
        </authorList>
    </citation>
    <scope>NUCLEOTIDE SEQUENCE [LARGE SCALE GENOMIC DNA]</scope>
    <source>
        <strain evidence="8 9">Sa3CUA8</strain>
    </source>
</reference>
<dbReference type="EMBL" id="JACSQY010000001">
    <property type="protein sequence ID" value="MBD7907305.1"/>
    <property type="molecule type" value="Genomic_DNA"/>
</dbReference>
<protein>
    <recommendedName>
        <fullName evidence="3">Aldehyde dehydrogenase</fullName>
    </recommendedName>
</protein>
<keyword evidence="9" id="KW-1185">Reference proteome</keyword>
<dbReference type="PROSITE" id="PS00070">
    <property type="entry name" value="ALDEHYDE_DEHYDR_CYS"/>
    <property type="match status" value="1"/>
</dbReference>
<dbReference type="Gene3D" id="3.40.309.10">
    <property type="entry name" value="Aldehyde Dehydrogenase, Chain A, domain 2"/>
    <property type="match status" value="1"/>
</dbReference>
<dbReference type="PANTHER" id="PTHR43570:SF16">
    <property type="entry name" value="ALDEHYDE DEHYDROGENASE TYPE III, ISOFORM Q"/>
    <property type="match status" value="1"/>
</dbReference>
<dbReference type="InterPro" id="IPR016162">
    <property type="entry name" value="Ald_DH_N"/>
</dbReference>
<dbReference type="Pfam" id="PF00171">
    <property type="entry name" value="Aldedh"/>
    <property type="match status" value="1"/>
</dbReference>
<proteinExistence type="inferred from homology"/>
<dbReference type="PROSITE" id="PS00687">
    <property type="entry name" value="ALDEHYDE_DEHYDR_GLU"/>
    <property type="match status" value="1"/>
</dbReference>